<accession>A0A918ZFT0</accession>
<dbReference type="InterPro" id="IPR003018">
    <property type="entry name" value="GAF"/>
</dbReference>
<protein>
    <recommendedName>
        <fullName evidence="2">GAF domain-containing protein</fullName>
    </recommendedName>
</protein>
<feature type="domain" description="GAF" evidence="2">
    <location>
        <begin position="98"/>
        <end position="249"/>
    </location>
</feature>
<dbReference type="InterPro" id="IPR041522">
    <property type="entry name" value="CdaR_GGDEF"/>
</dbReference>
<dbReference type="Pfam" id="PF01590">
    <property type="entry name" value="GAF"/>
    <property type="match status" value="1"/>
</dbReference>
<dbReference type="Gene3D" id="3.30.450.40">
    <property type="match status" value="1"/>
</dbReference>
<dbReference type="InterPro" id="IPR029016">
    <property type="entry name" value="GAF-like_dom_sf"/>
</dbReference>
<dbReference type="Pfam" id="PF17853">
    <property type="entry name" value="GGDEF_2"/>
    <property type="match status" value="1"/>
</dbReference>
<gene>
    <name evidence="3" type="ORF">GCM10018785_18120</name>
</gene>
<dbReference type="EMBL" id="BNBT01000017">
    <property type="protein sequence ID" value="GHE48887.1"/>
    <property type="molecule type" value="Genomic_DNA"/>
</dbReference>
<dbReference type="InterPro" id="IPR025736">
    <property type="entry name" value="PucR_C-HTH_dom"/>
</dbReference>
<reference evidence="3" key="2">
    <citation type="submission" date="2020-09" db="EMBL/GenBank/DDBJ databases">
        <authorList>
            <person name="Sun Q."/>
            <person name="Ohkuma M."/>
        </authorList>
    </citation>
    <scope>NUCLEOTIDE SEQUENCE</scope>
    <source>
        <strain evidence="3">JCM 4784</strain>
    </source>
</reference>
<dbReference type="Proteomes" id="UP000608024">
    <property type="component" value="Unassembled WGS sequence"/>
</dbReference>
<dbReference type="PANTHER" id="PTHR33744">
    <property type="entry name" value="CARBOHYDRATE DIACID REGULATOR"/>
    <property type="match status" value="1"/>
</dbReference>
<comment type="similarity">
    <text evidence="1">Belongs to the CdaR family.</text>
</comment>
<dbReference type="Gene3D" id="1.10.10.2840">
    <property type="entry name" value="PucR C-terminal helix-turn-helix domain"/>
    <property type="match status" value="1"/>
</dbReference>
<organism evidence="3 4">
    <name type="scientific">Streptomyces longispororuber</name>
    <dbReference type="NCBI Taxonomy" id="68230"/>
    <lineage>
        <taxon>Bacteria</taxon>
        <taxon>Bacillati</taxon>
        <taxon>Actinomycetota</taxon>
        <taxon>Actinomycetes</taxon>
        <taxon>Kitasatosporales</taxon>
        <taxon>Streptomycetaceae</taxon>
        <taxon>Streptomyces</taxon>
    </lineage>
</organism>
<evidence type="ECO:0000256" key="1">
    <source>
        <dbReference type="ARBA" id="ARBA00006754"/>
    </source>
</evidence>
<dbReference type="PANTHER" id="PTHR33744:SF1">
    <property type="entry name" value="DNA-BINDING TRANSCRIPTIONAL ACTIVATOR ADER"/>
    <property type="match status" value="1"/>
</dbReference>
<dbReference type="SMART" id="SM00065">
    <property type="entry name" value="GAF"/>
    <property type="match status" value="1"/>
</dbReference>
<evidence type="ECO:0000313" key="4">
    <source>
        <dbReference type="Proteomes" id="UP000608024"/>
    </source>
</evidence>
<evidence type="ECO:0000259" key="2">
    <source>
        <dbReference type="SMART" id="SM00065"/>
    </source>
</evidence>
<proteinExistence type="inferred from homology"/>
<keyword evidence="4" id="KW-1185">Reference proteome</keyword>
<dbReference type="InterPro" id="IPR051448">
    <property type="entry name" value="CdaR-like_regulators"/>
</dbReference>
<name>A0A918ZFT0_9ACTN</name>
<dbReference type="InterPro" id="IPR042070">
    <property type="entry name" value="PucR_C-HTH_sf"/>
</dbReference>
<dbReference type="RefSeq" id="WP_190135316.1">
    <property type="nucleotide sequence ID" value="NZ_BNBT01000017.1"/>
</dbReference>
<evidence type="ECO:0000313" key="3">
    <source>
        <dbReference type="EMBL" id="GHE48887.1"/>
    </source>
</evidence>
<sequence>MSSAHRRPGTRPAPADGTAATALRDLIGLLERHAPAEHFARPAAAARAAGVGRADLALVEEPAEAAEAVRRTLDQHRRREAELSALFDTAGDLAALTDLDAVLRAIVRRARLLLRTDVAYLTLNDPAAGDTFMRVTDGCTSAAFQQLRLGMGEGLGGLVAQTARPYASADYRADTRFRHTAAIDAGVGEEGLRGILGVPLRVGSRVIGVLYAADRGPRDFAPDQIALLASLADHAAVAIDGARLLEETRAALVELNAATATARAQSEALRRAAETHDRLTDIVLRGGDVADVAAEIAALLDGGLVVQDADGTELARVGAAAPAPSADGVAASRAGGRAVAVDGVWVSAVLAGPELLGSVALSGRPDLTDSDRRLFERASLDTALLLLLRRSVAEAEDRVRGELLDDLLTTAHAGDPRHAGSLTLRARRLGVDLAAPTAVLVLDADGDARARPAAQAVRHARALRGLAGPHSGHVVLLAPTADPGPLAARLAAVVGEALGAPVTVGAAGPATGHDQLPATHAEALRCLRALTGLGRTGEGASLPDLGFVGVLLGDRADLTGYVRRVLGPVLDYDARRGTDLVRTLEAYFDQGASPARAKDALHVHVNTVVQRLDRAARLLGADWNSPARALELQLALRLNRLSRPPRPRPA</sequence>
<reference evidence="3" key="1">
    <citation type="journal article" date="2014" name="Int. J. Syst. Evol. Microbiol.">
        <title>Complete genome sequence of Corynebacterium casei LMG S-19264T (=DSM 44701T), isolated from a smear-ripened cheese.</title>
        <authorList>
            <consortium name="US DOE Joint Genome Institute (JGI-PGF)"/>
            <person name="Walter F."/>
            <person name="Albersmeier A."/>
            <person name="Kalinowski J."/>
            <person name="Ruckert C."/>
        </authorList>
    </citation>
    <scope>NUCLEOTIDE SEQUENCE</scope>
    <source>
        <strain evidence="3">JCM 4784</strain>
    </source>
</reference>
<dbReference type="Pfam" id="PF13556">
    <property type="entry name" value="HTH_30"/>
    <property type="match status" value="1"/>
</dbReference>
<dbReference type="AlphaFoldDB" id="A0A918ZFT0"/>
<dbReference type="SUPFAM" id="SSF55781">
    <property type="entry name" value="GAF domain-like"/>
    <property type="match status" value="1"/>
</dbReference>
<comment type="caution">
    <text evidence="3">The sequence shown here is derived from an EMBL/GenBank/DDBJ whole genome shotgun (WGS) entry which is preliminary data.</text>
</comment>